<dbReference type="InterPro" id="IPR036097">
    <property type="entry name" value="HisK_dim/P_sf"/>
</dbReference>
<dbReference type="RefSeq" id="WP_006965329.1">
    <property type="nucleotide sequence ID" value="NZ_APJX01000003.1"/>
</dbReference>
<keyword evidence="6" id="KW-0804">Transcription</keyword>
<proteinExistence type="predicted"/>
<keyword evidence="3 7" id="KW-0597">Phosphoprotein</keyword>
<comment type="caution">
    <text evidence="12">The sequence shown here is derived from an EMBL/GenBank/DDBJ whole genome shotgun (WGS) entry which is preliminary data.</text>
</comment>
<organism evidence="12 13">
    <name type="scientific">Desulfotignum phosphitoxidans DSM 13687</name>
    <dbReference type="NCBI Taxonomy" id="1286635"/>
    <lineage>
        <taxon>Bacteria</taxon>
        <taxon>Pseudomonadati</taxon>
        <taxon>Thermodesulfobacteriota</taxon>
        <taxon>Desulfobacteria</taxon>
        <taxon>Desulfobacterales</taxon>
        <taxon>Desulfobacteraceae</taxon>
        <taxon>Desulfotignum</taxon>
    </lineage>
</organism>
<dbReference type="CDD" id="cd00130">
    <property type="entry name" value="PAS"/>
    <property type="match status" value="1"/>
</dbReference>
<dbReference type="Gene3D" id="3.30.565.10">
    <property type="entry name" value="Histidine kinase-like ATPase, C-terminal domain"/>
    <property type="match status" value="1"/>
</dbReference>
<dbReference type="InterPro" id="IPR000700">
    <property type="entry name" value="PAS-assoc_C"/>
</dbReference>
<keyword evidence="4" id="KW-0902">Two-component regulatory system</keyword>
<dbReference type="InterPro" id="IPR035965">
    <property type="entry name" value="PAS-like_dom_sf"/>
</dbReference>
<dbReference type="FunFam" id="3.40.50.2300:FF:000018">
    <property type="entry name" value="DNA-binding transcriptional regulator NtrC"/>
    <property type="match status" value="1"/>
</dbReference>
<dbReference type="InterPro" id="IPR036890">
    <property type="entry name" value="HATPase_C_sf"/>
</dbReference>
<dbReference type="PROSITE" id="PS50113">
    <property type="entry name" value="PAC"/>
    <property type="match status" value="1"/>
</dbReference>
<keyword evidence="5" id="KW-0805">Transcription regulation</keyword>
<reference evidence="12 13" key="1">
    <citation type="journal article" date="2013" name="Genome Announc.">
        <title>Draft Genome Sequence of Desulfotignum phosphitoxidans DSM 13687 Strain FiPS-3.</title>
        <authorList>
            <person name="Poehlein A."/>
            <person name="Daniel R."/>
            <person name="Simeonova D.D."/>
        </authorList>
    </citation>
    <scope>NUCLEOTIDE SEQUENCE [LARGE SCALE GENOMIC DNA]</scope>
    <source>
        <strain evidence="12 13">DSM 13687</strain>
    </source>
</reference>
<evidence type="ECO:0000256" key="7">
    <source>
        <dbReference type="PROSITE-ProRule" id="PRU00169"/>
    </source>
</evidence>
<keyword evidence="12" id="KW-0808">Transferase</keyword>
<dbReference type="SUPFAM" id="SSF55874">
    <property type="entry name" value="ATPase domain of HSP90 chaperone/DNA topoisomerase II/histidine kinase"/>
    <property type="match status" value="1"/>
</dbReference>
<feature type="modified residue" description="4-aspartylphosphate" evidence="7">
    <location>
        <position position="54"/>
    </location>
</feature>
<dbReference type="Pfam" id="PF00989">
    <property type="entry name" value="PAS"/>
    <property type="match status" value="1"/>
</dbReference>
<dbReference type="Gene3D" id="1.10.287.130">
    <property type="match status" value="1"/>
</dbReference>
<dbReference type="Pfam" id="PF00072">
    <property type="entry name" value="Response_reg"/>
    <property type="match status" value="1"/>
</dbReference>
<dbReference type="GO" id="GO:0000155">
    <property type="term" value="F:phosphorelay sensor kinase activity"/>
    <property type="evidence" value="ECO:0007669"/>
    <property type="project" value="InterPro"/>
</dbReference>
<evidence type="ECO:0000256" key="5">
    <source>
        <dbReference type="ARBA" id="ARBA00023015"/>
    </source>
</evidence>
<evidence type="ECO:0000259" key="11">
    <source>
        <dbReference type="PROSITE" id="PS50113"/>
    </source>
</evidence>
<evidence type="ECO:0000256" key="2">
    <source>
        <dbReference type="ARBA" id="ARBA00012438"/>
    </source>
</evidence>
<dbReference type="Pfam" id="PF02518">
    <property type="entry name" value="HATPase_c"/>
    <property type="match status" value="1"/>
</dbReference>
<dbReference type="SUPFAM" id="SSF47384">
    <property type="entry name" value="Homodimeric domain of signal transducing histidine kinase"/>
    <property type="match status" value="1"/>
</dbReference>
<evidence type="ECO:0000256" key="4">
    <source>
        <dbReference type="ARBA" id="ARBA00023012"/>
    </source>
</evidence>
<evidence type="ECO:0000256" key="3">
    <source>
        <dbReference type="ARBA" id="ARBA00022553"/>
    </source>
</evidence>
<protein>
    <recommendedName>
        <fullName evidence="2">histidine kinase</fullName>
        <ecNumber evidence="2">2.7.13.3</ecNumber>
    </recommendedName>
</protein>
<dbReference type="InterPro" id="IPR011006">
    <property type="entry name" value="CheY-like_superfamily"/>
</dbReference>
<dbReference type="Gene3D" id="3.40.50.2300">
    <property type="match status" value="1"/>
</dbReference>
<dbReference type="InterPro" id="IPR013767">
    <property type="entry name" value="PAS_fold"/>
</dbReference>
<evidence type="ECO:0000313" key="13">
    <source>
        <dbReference type="Proteomes" id="UP000014216"/>
    </source>
</evidence>
<dbReference type="SMART" id="SM00387">
    <property type="entry name" value="HATPase_c"/>
    <property type="match status" value="1"/>
</dbReference>
<dbReference type="SMART" id="SM00091">
    <property type="entry name" value="PAS"/>
    <property type="match status" value="1"/>
</dbReference>
<dbReference type="EMBL" id="APJX01000003">
    <property type="protein sequence ID" value="EMS79998.1"/>
    <property type="molecule type" value="Genomic_DNA"/>
</dbReference>
<evidence type="ECO:0000259" key="10">
    <source>
        <dbReference type="PROSITE" id="PS50112"/>
    </source>
</evidence>
<keyword evidence="12" id="KW-0418">Kinase</keyword>
<dbReference type="SUPFAM" id="SSF55785">
    <property type="entry name" value="PYP-like sensor domain (PAS domain)"/>
    <property type="match status" value="1"/>
</dbReference>
<dbReference type="Gene3D" id="3.30.450.20">
    <property type="entry name" value="PAS domain"/>
    <property type="match status" value="1"/>
</dbReference>
<comment type="catalytic activity">
    <reaction evidence="1">
        <text>ATP + protein L-histidine = ADP + protein N-phospho-L-histidine.</text>
        <dbReference type="EC" id="2.7.13.3"/>
    </reaction>
</comment>
<dbReference type="PROSITE" id="PS50112">
    <property type="entry name" value="PAS"/>
    <property type="match status" value="1"/>
</dbReference>
<dbReference type="PROSITE" id="PS50109">
    <property type="entry name" value="HIS_KIN"/>
    <property type="match status" value="1"/>
</dbReference>
<dbReference type="PROSITE" id="PS50110">
    <property type="entry name" value="RESPONSE_REGULATORY"/>
    <property type="match status" value="1"/>
</dbReference>
<evidence type="ECO:0000256" key="1">
    <source>
        <dbReference type="ARBA" id="ARBA00000085"/>
    </source>
</evidence>
<dbReference type="InterPro" id="IPR004358">
    <property type="entry name" value="Sig_transdc_His_kin-like_C"/>
</dbReference>
<sequence length="514" mass="57991">MSVNKILIVDDEQAIVRLLSMSLKSDGYDTCTASSGEEALDVFEKQSPDIVVTDIKMPGMDGLELLKRIKERDPDKEVIIVTGHGDIDSTITALQYGASDFINKPVRDEALAIALERAQTKIRIREQLASYTQDLEEKVAEATVEIRRKSNFQRLLIHSSHDAIVAFDQDWQIVVYNPEAARMFEKRARNVLNKMTIDDLYPPELAASFRKEARNGSDDRGDIPWKEMVLETRNQKQIPVRYATSVLHEKNEFMGIVNFFQDLTEIKRLEKELIQSERMAAIGQTVSGLAHYVKNILIGLKGGSYVVDVGFQHSNMEKVKSGWQTIQKNIERVANLTQDMLTYAKERHPEVKLCAPNEIVTEVKDLVSEFAKAHDIEIITRCDPEMGQMWLDPGTVHRALLNLVNNAIDACMEEDDLDRQFKVEIRTGKTEAGAAVFEIEDNGCGMDEETKRKLFTPMFSSKGGKGTGLGLLVTKKLVEEHHGTIDIDTRLGYGSLFTMTLPERPETGRDENDK</sequence>
<evidence type="ECO:0000259" key="8">
    <source>
        <dbReference type="PROSITE" id="PS50109"/>
    </source>
</evidence>
<dbReference type="InterPro" id="IPR001789">
    <property type="entry name" value="Sig_transdc_resp-reg_receiver"/>
</dbReference>
<dbReference type="PRINTS" id="PR00344">
    <property type="entry name" value="BCTRLSENSOR"/>
</dbReference>
<dbReference type="NCBIfam" id="TIGR00229">
    <property type="entry name" value="sensory_box"/>
    <property type="match status" value="1"/>
</dbReference>
<accession>S0FY50</accession>
<feature type="domain" description="Histidine kinase" evidence="8">
    <location>
        <begin position="288"/>
        <end position="505"/>
    </location>
</feature>
<dbReference type="PANTHER" id="PTHR43547">
    <property type="entry name" value="TWO-COMPONENT HISTIDINE KINASE"/>
    <property type="match status" value="1"/>
</dbReference>
<feature type="domain" description="PAC" evidence="11">
    <location>
        <begin position="224"/>
        <end position="275"/>
    </location>
</feature>
<feature type="domain" description="PAS" evidence="10">
    <location>
        <begin position="149"/>
        <end position="220"/>
    </location>
</feature>
<dbReference type="SUPFAM" id="SSF52172">
    <property type="entry name" value="CheY-like"/>
    <property type="match status" value="1"/>
</dbReference>
<dbReference type="Proteomes" id="UP000014216">
    <property type="component" value="Unassembled WGS sequence"/>
</dbReference>
<dbReference type="InterPro" id="IPR000014">
    <property type="entry name" value="PAS"/>
</dbReference>
<dbReference type="GO" id="GO:0006355">
    <property type="term" value="P:regulation of DNA-templated transcription"/>
    <property type="evidence" value="ECO:0007669"/>
    <property type="project" value="InterPro"/>
</dbReference>
<evidence type="ECO:0000259" key="9">
    <source>
        <dbReference type="PROSITE" id="PS50110"/>
    </source>
</evidence>
<dbReference type="EC" id="2.7.13.3" evidence="2"/>
<dbReference type="InterPro" id="IPR003594">
    <property type="entry name" value="HATPase_dom"/>
</dbReference>
<keyword evidence="13" id="KW-1185">Reference proteome</keyword>
<name>S0FY50_9BACT</name>
<dbReference type="SMART" id="SM00448">
    <property type="entry name" value="REC"/>
    <property type="match status" value="1"/>
</dbReference>
<feature type="domain" description="Response regulatory" evidence="9">
    <location>
        <begin position="5"/>
        <end position="119"/>
    </location>
</feature>
<dbReference type="InterPro" id="IPR005467">
    <property type="entry name" value="His_kinase_dom"/>
</dbReference>
<gene>
    <name evidence="12" type="ORF">Dpo_3c01410</name>
</gene>
<dbReference type="AlphaFoldDB" id="S0FY50"/>
<dbReference type="OrthoDB" id="9805967at2"/>
<evidence type="ECO:0000313" key="12">
    <source>
        <dbReference type="EMBL" id="EMS79998.1"/>
    </source>
</evidence>
<dbReference type="PANTHER" id="PTHR43547:SF2">
    <property type="entry name" value="HYBRID SIGNAL TRANSDUCTION HISTIDINE KINASE C"/>
    <property type="match status" value="1"/>
</dbReference>
<evidence type="ECO:0000256" key="6">
    <source>
        <dbReference type="ARBA" id="ARBA00023163"/>
    </source>
</evidence>